<dbReference type="STRING" id="1121877.FEAC_03710"/>
<dbReference type="EMBL" id="JXUW01000002">
    <property type="protein sequence ID" value="KJE77998.1"/>
    <property type="molecule type" value="Genomic_DNA"/>
</dbReference>
<feature type="domain" description="CYTH" evidence="1">
    <location>
        <begin position="2"/>
        <end position="205"/>
    </location>
</feature>
<dbReference type="Pfam" id="PF01928">
    <property type="entry name" value="CYTH"/>
    <property type="match status" value="1"/>
</dbReference>
<dbReference type="Gene3D" id="2.40.320.10">
    <property type="entry name" value="Hypothetical Protein Pfu-838710-001"/>
    <property type="match status" value="1"/>
</dbReference>
<evidence type="ECO:0000313" key="3">
    <source>
        <dbReference type="Proteomes" id="UP000032336"/>
    </source>
</evidence>
<dbReference type="PROSITE" id="PS51707">
    <property type="entry name" value="CYTH"/>
    <property type="match status" value="1"/>
</dbReference>
<gene>
    <name evidence="2" type="ORF">FEAC_03710</name>
</gene>
<reference evidence="2 3" key="1">
    <citation type="submission" date="2015-01" db="EMBL/GenBank/DDBJ databases">
        <title>Draft genome of the acidophilic iron oxidizer Ferrimicrobium acidiphilum strain T23.</title>
        <authorList>
            <person name="Poehlein A."/>
            <person name="Eisen S."/>
            <person name="Schloemann M."/>
            <person name="Johnson B.D."/>
            <person name="Daniel R."/>
            <person name="Muehling M."/>
        </authorList>
    </citation>
    <scope>NUCLEOTIDE SEQUENCE [LARGE SCALE GENOMIC DNA]</scope>
    <source>
        <strain evidence="2 3">T23</strain>
    </source>
</reference>
<dbReference type="OrthoDB" id="9777271at2"/>
<name>A0A0D8FXK1_9ACTN</name>
<organism evidence="2 3">
    <name type="scientific">Ferrimicrobium acidiphilum DSM 19497</name>
    <dbReference type="NCBI Taxonomy" id="1121877"/>
    <lineage>
        <taxon>Bacteria</taxon>
        <taxon>Bacillati</taxon>
        <taxon>Actinomycetota</taxon>
        <taxon>Acidimicrobiia</taxon>
        <taxon>Acidimicrobiales</taxon>
        <taxon>Acidimicrobiaceae</taxon>
        <taxon>Ferrimicrobium</taxon>
    </lineage>
</organism>
<keyword evidence="3" id="KW-1185">Reference proteome</keyword>
<dbReference type="RefSeq" id="WP_035388422.1">
    <property type="nucleotide sequence ID" value="NZ_JQKF01000002.1"/>
</dbReference>
<dbReference type="InterPro" id="IPR023577">
    <property type="entry name" value="CYTH_domain"/>
</dbReference>
<proteinExistence type="predicted"/>
<dbReference type="SUPFAM" id="SSF55154">
    <property type="entry name" value="CYTH-like phosphatases"/>
    <property type="match status" value="1"/>
</dbReference>
<dbReference type="GeneID" id="78371712"/>
<protein>
    <submittedName>
        <fullName evidence="2">CYTH domain protein</fullName>
    </submittedName>
</protein>
<evidence type="ECO:0000259" key="1">
    <source>
        <dbReference type="PROSITE" id="PS51707"/>
    </source>
</evidence>
<comment type="caution">
    <text evidence="2">The sequence shown here is derived from an EMBL/GenBank/DDBJ whole genome shotgun (WGS) entry which is preliminary data.</text>
</comment>
<dbReference type="AlphaFoldDB" id="A0A0D8FXK1"/>
<dbReference type="Proteomes" id="UP000032336">
    <property type="component" value="Unassembled WGS sequence"/>
</dbReference>
<evidence type="ECO:0000313" key="2">
    <source>
        <dbReference type="EMBL" id="KJE77998.1"/>
    </source>
</evidence>
<dbReference type="InterPro" id="IPR033469">
    <property type="entry name" value="CYTH-like_dom_sf"/>
</dbReference>
<sequence length="240" mass="26249">MASERELKRQPPDLATAREMTTTIVELCEGDSGGPEVSRLTSRYLDTCDQLLGRSGVGLRARGESSGQQARWTIKVGATPDVRGVAEATEIEIDGLWKEIPTILSMGLRAVGVSAELEEIARLTTVRERWMRSFASAEVEICMDSVTVEHPAQFTFFEIEVEAPERPVLDQLLDLLEAYFPDVPPSQGSKLSMALSRGESSLTASRQHATKELGVNLVRFLDAAVPLPAPWATVDSEHLA</sequence>
<dbReference type="eggNOG" id="COG3025">
    <property type="taxonomic scope" value="Bacteria"/>
</dbReference>
<accession>A0A0D8FXK1</accession>